<reference evidence="1 4" key="3">
    <citation type="submission" date="2016-10" db="EMBL/GenBank/DDBJ databases">
        <title>Genome sequence of Nocardia seriolae strain EM150506, isolated from Anguila japonica.</title>
        <authorList>
            <person name="Han H.-J."/>
        </authorList>
    </citation>
    <scope>NUCLEOTIDE SEQUENCE [LARGE SCALE GENOMIC DNA]</scope>
    <source>
        <strain evidence="1 4">EM150506</strain>
    </source>
</reference>
<dbReference type="EMBL" id="CP017839">
    <property type="protein sequence ID" value="APA99361.1"/>
    <property type="molecule type" value="Genomic_DNA"/>
</dbReference>
<reference evidence="3" key="1">
    <citation type="submission" date="2015-07" db="EMBL/GenBank/DDBJ databases">
        <title>Nocardia seriolae U-1 whole genome shotgun sequence.</title>
        <authorList>
            <person name="Imajoh M."/>
            <person name="Fukumoto Y."/>
            <person name="Sukeda M."/>
            <person name="Yamane J."/>
            <person name="Yamasaki K."/>
            <person name="Shimizu M."/>
            <person name="Ohnishi K."/>
            <person name="Oshima S."/>
        </authorList>
    </citation>
    <scope>NUCLEOTIDE SEQUENCE [LARGE SCALE GENOMIC DNA]</scope>
    <source>
        <strain evidence="3">U-1</strain>
    </source>
</reference>
<gene>
    <name evidence="1" type="ORF">NS506_05315</name>
    <name evidence="2" type="ORF">NSK11_contig00007-0058</name>
</gene>
<dbReference type="Proteomes" id="UP000037179">
    <property type="component" value="Unassembled WGS sequence"/>
</dbReference>
<evidence type="ECO:0000313" key="4">
    <source>
        <dbReference type="Proteomes" id="UP000180166"/>
    </source>
</evidence>
<dbReference type="EMBL" id="BBYQ01000007">
    <property type="protein sequence ID" value="GAP26574.1"/>
    <property type="molecule type" value="Genomic_DNA"/>
</dbReference>
<dbReference type="AlphaFoldDB" id="A0A0B8MZU5"/>
<dbReference type="KEGG" id="nsr:NS506_05315"/>
<protein>
    <submittedName>
        <fullName evidence="2">Uncharacterized protein</fullName>
    </submittedName>
</protein>
<keyword evidence="3" id="KW-1185">Reference proteome</keyword>
<evidence type="ECO:0000313" key="1">
    <source>
        <dbReference type="EMBL" id="APA99361.1"/>
    </source>
</evidence>
<sequence length="80" mass="8510">MSSVPPDPEDLLARASSDRIRTLAAQGGRPPSEVSIVPDTTEVGYEIDGDSAYLAARRVVESALGNGCRKQHHVVAPIVR</sequence>
<accession>A0A0B8MZU5</accession>
<evidence type="ECO:0000313" key="2">
    <source>
        <dbReference type="EMBL" id="GAP26574.1"/>
    </source>
</evidence>
<reference evidence="2 3" key="2">
    <citation type="journal article" date="2016" name="Genome Announc.">
        <title>Draft Genome Sequence of Erythromycin- and Oxytetracycline-Sensitive Nocardia seriolae Strain U-1 (NBRC 110359).</title>
        <authorList>
            <person name="Imajoh M."/>
            <person name="Sukeda M."/>
            <person name="Shimizu M."/>
            <person name="Yamane J."/>
            <person name="Ohnishi K."/>
            <person name="Oshima S."/>
        </authorList>
    </citation>
    <scope>NUCLEOTIDE SEQUENCE [LARGE SCALE GENOMIC DNA]</scope>
    <source>
        <strain evidence="2 3">U-1</strain>
    </source>
</reference>
<dbReference type="RefSeq" id="WP_052085939.1">
    <property type="nucleotide sequence ID" value="NZ_AP017900.1"/>
</dbReference>
<dbReference type="Proteomes" id="UP000180166">
    <property type="component" value="Chromosome"/>
</dbReference>
<evidence type="ECO:0000313" key="3">
    <source>
        <dbReference type="Proteomes" id="UP000037179"/>
    </source>
</evidence>
<name>A0A0B8MZU5_9NOCA</name>
<proteinExistence type="predicted"/>
<organism evidence="2 3">
    <name type="scientific">Nocardia seriolae</name>
    <dbReference type="NCBI Taxonomy" id="37332"/>
    <lineage>
        <taxon>Bacteria</taxon>
        <taxon>Bacillati</taxon>
        <taxon>Actinomycetota</taxon>
        <taxon>Actinomycetes</taxon>
        <taxon>Mycobacteriales</taxon>
        <taxon>Nocardiaceae</taxon>
        <taxon>Nocardia</taxon>
    </lineage>
</organism>